<keyword evidence="1" id="KW-1133">Transmembrane helix</keyword>
<gene>
    <name evidence="2" type="ORF">D0544_05480</name>
</gene>
<feature type="transmembrane region" description="Helical" evidence="1">
    <location>
        <begin position="6"/>
        <end position="26"/>
    </location>
</feature>
<feature type="transmembrane region" description="Helical" evidence="1">
    <location>
        <begin position="38"/>
        <end position="55"/>
    </location>
</feature>
<reference evidence="2 3" key="1">
    <citation type="submission" date="2018-08" db="EMBL/GenBank/DDBJ databases">
        <authorList>
            <person name="Khan S.A."/>
        </authorList>
    </citation>
    <scope>NUCLEOTIDE SEQUENCE [LARGE SCALE GENOMIC DNA]</scope>
    <source>
        <strain evidence="2 3">GTF-13</strain>
    </source>
</reference>
<dbReference type="AlphaFoldDB" id="A0A3P3VPC1"/>
<dbReference type="EMBL" id="QWEZ01000001">
    <property type="protein sequence ID" value="RRJ84555.1"/>
    <property type="molecule type" value="Genomic_DNA"/>
</dbReference>
<protein>
    <submittedName>
        <fullName evidence="2">Uncharacterized protein</fullName>
    </submittedName>
</protein>
<keyword evidence="1" id="KW-0812">Transmembrane</keyword>
<keyword evidence="3" id="KW-1185">Reference proteome</keyword>
<sequence length="117" mass="13093">MGAQYYLWAWGVYWLAAMGCLLVWYRMTRSIRARSLKILLRAGAWIVLCTPWPQGNESGPLSPAFLTMLFDGLTLGPESMLRTLPVLLGLLALLLFLLLVDAVWGAGKREQRPPQSS</sequence>
<dbReference type="Proteomes" id="UP000280792">
    <property type="component" value="Unassembled WGS sequence"/>
</dbReference>
<evidence type="ECO:0000313" key="3">
    <source>
        <dbReference type="Proteomes" id="UP000280792"/>
    </source>
</evidence>
<comment type="caution">
    <text evidence="2">The sequence shown here is derived from an EMBL/GenBank/DDBJ whole genome shotgun (WGS) entry which is preliminary data.</text>
</comment>
<evidence type="ECO:0000313" key="2">
    <source>
        <dbReference type="EMBL" id="RRJ84555.1"/>
    </source>
</evidence>
<dbReference type="RefSeq" id="WP_125014986.1">
    <property type="nucleotide sequence ID" value="NZ_QWEZ01000001.1"/>
</dbReference>
<feature type="transmembrane region" description="Helical" evidence="1">
    <location>
        <begin position="86"/>
        <end position="107"/>
    </location>
</feature>
<keyword evidence="1" id="KW-0472">Membrane</keyword>
<accession>A0A3P3VPC1</accession>
<reference evidence="2 3" key="2">
    <citation type="submission" date="2018-12" db="EMBL/GenBank/DDBJ databases">
        <title>Simiduia agarivorans gen. nov., sp. nov., a marine, agarolytic bacterium isolated from shallow coastal water from Keelung, Taiwan.</title>
        <authorList>
            <person name="Shieh W.Y."/>
        </authorList>
    </citation>
    <scope>NUCLEOTIDE SEQUENCE [LARGE SCALE GENOMIC DNA]</scope>
    <source>
        <strain evidence="2 3">GTF-13</strain>
    </source>
</reference>
<name>A0A3P3VPC1_9GAMM</name>
<organism evidence="2 3">
    <name type="scientific">Aestuariirhabdus litorea</name>
    <dbReference type="NCBI Taxonomy" id="2528527"/>
    <lineage>
        <taxon>Bacteria</taxon>
        <taxon>Pseudomonadati</taxon>
        <taxon>Pseudomonadota</taxon>
        <taxon>Gammaproteobacteria</taxon>
        <taxon>Oceanospirillales</taxon>
        <taxon>Aestuariirhabdaceae</taxon>
        <taxon>Aestuariirhabdus</taxon>
    </lineage>
</organism>
<proteinExistence type="predicted"/>
<evidence type="ECO:0000256" key="1">
    <source>
        <dbReference type="SAM" id="Phobius"/>
    </source>
</evidence>